<dbReference type="Proteomes" id="UP000006514">
    <property type="component" value="Unassembled WGS sequence"/>
</dbReference>
<feature type="transmembrane region" description="Helical" evidence="2">
    <location>
        <begin position="149"/>
        <end position="173"/>
    </location>
</feature>
<protein>
    <recommendedName>
        <fullName evidence="5">F-box domain-containing protein</fullName>
    </recommendedName>
</protein>
<feature type="region of interest" description="Disordered" evidence="1">
    <location>
        <begin position="1"/>
        <end position="23"/>
    </location>
</feature>
<sequence>MASPTSARERRRRRGNEPPPLPQSLLPLPVEIMYYTMTFMRPPALQRFARTCRLFHYEYQATLYTLFDLIGMLSFYFPDPYGFRILQMRTGLLIAGSFALQFLGRLYFANSNLDLYISQYAAFVVIDWLLTQGYRLIPSRVPSMGLADFFVMPSMRALAIHSAIYLGTGQVVFKFTNRFGRCIDLIVHATCAFSAVLGFHSTAVMNVISCDWAISLVPWATYEEQLSLMLRPMTPRLRDIRAKYESRGFTVTLNAGDSRSFTDGERWIHDAHLDDLLALARGVALQDAVFRRSAWMLPLPEVPEPAPGTFFFTRDYPLVQYRSHVRRDDTSYWRRVGWRFVTTDEGTTVQYDHMFYGSLEPYCVPDRLRSFTLVRNGLQGAAIDGSR</sequence>
<dbReference type="OrthoDB" id="3041043at2759"/>
<proteinExistence type="predicted"/>
<gene>
    <name evidence="3" type="ORF">AURDEDRAFT_175488</name>
</gene>
<accession>J0CXI3</accession>
<feature type="transmembrane region" description="Helical" evidence="2">
    <location>
        <begin position="185"/>
        <end position="208"/>
    </location>
</feature>
<dbReference type="KEGG" id="adl:AURDEDRAFT_175488"/>
<evidence type="ECO:0000256" key="2">
    <source>
        <dbReference type="SAM" id="Phobius"/>
    </source>
</evidence>
<keyword evidence="2" id="KW-0472">Membrane</keyword>
<evidence type="ECO:0000313" key="4">
    <source>
        <dbReference type="Proteomes" id="UP000006514"/>
    </source>
</evidence>
<dbReference type="AlphaFoldDB" id="J0CXI3"/>
<keyword evidence="2" id="KW-0812">Transmembrane</keyword>
<reference evidence="4" key="1">
    <citation type="journal article" date="2012" name="Science">
        <title>The Paleozoic origin of enzymatic lignin decomposition reconstructed from 31 fungal genomes.</title>
        <authorList>
            <person name="Floudas D."/>
            <person name="Binder M."/>
            <person name="Riley R."/>
            <person name="Barry K."/>
            <person name="Blanchette R.A."/>
            <person name="Henrissat B."/>
            <person name="Martinez A.T."/>
            <person name="Otillar R."/>
            <person name="Spatafora J.W."/>
            <person name="Yadav J.S."/>
            <person name="Aerts A."/>
            <person name="Benoit I."/>
            <person name="Boyd A."/>
            <person name="Carlson A."/>
            <person name="Copeland A."/>
            <person name="Coutinho P.M."/>
            <person name="de Vries R.P."/>
            <person name="Ferreira P."/>
            <person name="Findley K."/>
            <person name="Foster B."/>
            <person name="Gaskell J."/>
            <person name="Glotzer D."/>
            <person name="Gorecki P."/>
            <person name="Heitman J."/>
            <person name="Hesse C."/>
            <person name="Hori C."/>
            <person name="Igarashi K."/>
            <person name="Jurgens J.A."/>
            <person name="Kallen N."/>
            <person name="Kersten P."/>
            <person name="Kohler A."/>
            <person name="Kuees U."/>
            <person name="Kumar T.K.A."/>
            <person name="Kuo A."/>
            <person name="LaButti K."/>
            <person name="Larrondo L.F."/>
            <person name="Lindquist E."/>
            <person name="Ling A."/>
            <person name="Lombard V."/>
            <person name="Lucas S."/>
            <person name="Lundell T."/>
            <person name="Martin R."/>
            <person name="McLaughlin D.J."/>
            <person name="Morgenstern I."/>
            <person name="Morin E."/>
            <person name="Murat C."/>
            <person name="Nagy L.G."/>
            <person name="Nolan M."/>
            <person name="Ohm R.A."/>
            <person name="Patyshakuliyeva A."/>
            <person name="Rokas A."/>
            <person name="Ruiz-Duenas F.J."/>
            <person name="Sabat G."/>
            <person name="Salamov A."/>
            <person name="Samejima M."/>
            <person name="Schmutz J."/>
            <person name="Slot J.C."/>
            <person name="St John F."/>
            <person name="Stenlid J."/>
            <person name="Sun H."/>
            <person name="Sun S."/>
            <person name="Syed K."/>
            <person name="Tsang A."/>
            <person name="Wiebenga A."/>
            <person name="Young D."/>
            <person name="Pisabarro A."/>
            <person name="Eastwood D.C."/>
            <person name="Martin F."/>
            <person name="Cullen D."/>
            <person name="Grigoriev I.V."/>
            <person name="Hibbett D.S."/>
        </authorList>
    </citation>
    <scope>NUCLEOTIDE SEQUENCE [LARGE SCALE GENOMIC DNA]</scope>
    <source>
        <strain evidence="4">TFB10046</strain>
    </source>
</reference>
<dbReference type="InParanoid" id="J0CXI3"/>
<dbReference type="InterPro" id="IPR036047">
    <property type="entry name" value="F-box-like_dom_sf"/>
</dbReference>
<evidence type="ECO:0000256" key="1">
    <source>
        <dbReference type="SAM" id="MobiDB-lite"/>
    </source>
</evidence>
<evidence type="ECO:0008006" key="5">
    <source>
        <dbReference type="Google" id="ProtNLM"/>
    </source>
</evidence>
<keyword evidence="4" id="KW-1185">Reference proteome</keyword>
<evidence type="ECO:0000313" key="3">
    <source>
        <dbReference type="EMBL" id="EJD35462.1"/>
    </source>
</evidence>
<dbReference type="EMBL" id="JH687890">
    <property type="protein sequence ID" value="EJD35462.1"/>
    <property type="molecule type" value="Genomic_DNA"/>
</dbReference>
<organism evidence="3 4">
    <name type="scientific">Auricularia subglabra (strain TFB-10046 / SS5)</name>
    <name type="common">White-rot fungus</name>
    <name type="synonym">Auricularia delicata (strain TFB10046)</name>
    <dbReference type="NCBI Taxonomy" id="717982"/>
    <lineage>
        <taxon>Eukaryota</taxon>
        <taxon>Fungi</taxon>
        <taxon>Dikarya</taxon>
        <taxon>Basidiomycota</taxon>
        <taxon>Agaricomycotina</taxon>
        <taxon>Agaricomycetes</taxon>
        <taxon>Auriculariales</taxon>
        <taxon>Auriculariaceae</taxon>
        <taxon>Auricularia</taxon>
    </lineage>
</organism>
<name>J0CXI3_AURST</name>
<keyword evidence="2" id="KW-1133">Transmembrane helix</keyword>
<dbReference type="OMA" id="DIMWANS"/>
<dbReference type="SUPFAM" id="SSF81383">
    <property type="entry name" value="F-box domain"/>
    <property type="match status" value="1"/>
</dbReference>
<feature type="transmembrane region" description="Helical" evidence="2">
    <location>
        <begin position="120"/>
        <end position="137"/>
    </location>
</feature>
<feature type="transmembrane region" description="Helical" evidence="2">
    <location>
        <begin position="90"/>
        <end position="108"/>
    </location>
</feature>
<feature type="transmembrane region" description="Helical" evidence="2">
    <location>
        <begin position="61"/>
        <end position="78"/>
    </location>
</feature>